<dbReference type="Gene3D" id="1.20.1110.10">
    <property type="entry name" value="Calcium-transporting ATPase, transmembrane domain"/>
    <property type="match status" value="3"/>
</dbReference>
<dbReference type="SMART" id="SM00831">
    <property type="entry name" value="Cation_ATPase_N"/>
    <property type="match status" value="1"/>
</dbReference>
<dbReference type="PANTHER" id="PTHR43294">
    <property type="entry name" value="SODIUM/POTASSIUM-TRANSPORTING ATPASE SUBUNIT ALPHA"/>
    <property type="match status" value="1"/>
</dbReference>
<feature type="transmembrane region" description="Helical" evidence="42">
    <location>
        <begin position="2125"/>
        <end position="2144"/>
    </location>
</feature>
<dbReference type="InterPro" id="IPR000701">
    <property type="entry name" value="SuccDH_FuR_B_TM-su"/>
</dbReference>
<keyword evidence="31 39" id="KW-0234">DNA repair</keyword>
<keyword evidence="26" id="KW-0915">Sodium</keyword>
<dbReference type="Gene3D" id="2.70.150.10">
    <property type="entry name" value="Calcium-transporting ATPase, cytoplasmic transduction domain A"/>
    <property type="match status" value="1"/>
</dbReference>
<dbReference type="FunFam" id="1.20.1110.10:FF:000095">
    <property type="entry name" value="Sodium/potassium-transporting ATPase subunit alpha-1"/>
    <property type="match status" value="2"/>
</dbReference>
<evidence type="ECO:0000256" key="33">
    <source>
        <dbReference type="ARBA" id="ARBA00023306"/>
    </source>
</evidence>
<organism evidence="44 45">
    <name type="scientific">Labeo rohita</name>
    <name type="common">Indian major carp</name>
    <name type="synonym">Cyprinus rohita</name>
    <dbReference type="NCBI Taxonomy" id="84645"/>
    <lineage>
        <taxon>Eukaryota</taxon>
        <taxon>Metazoa</taxon>
        <taxon>Chordata</taxon>
        <taxon>Craniata</taxon>
        <taxon>Vertebrata</taxon>
        <taxon>Euteleostomi</taxon>
        <taxon>Actinopterygii</taxon>
        <taxon>Neopterygii</taxon>
        <taxon>Teleostei</taxon>
        <taxon>Ostariophysi</taxon>
        <taxon>Cypriniformes</taxon>
        <taxon>Cyprinidae</taxon>
        <taxon>Labeoninae</taxon>
        <taxon>Labeonini</taxon>
        <taxon>Labeo</taxon>
    </lineage>
</organism>
<dbReference type="InterPro" id="IPR036179">
    <property type="entry name" value="Ig-like_dom_sf"/>
</dbReference>
<evidence type="ECO:0000256" key="42">
    <source>
        <dbReference type="SAM" id="Phobius"/>
    </source>
</evidence>
<dbReference type="GO" id="GO:0006260">
    <property type="term" value="P:DNA replication"/>
    <property type="evidence" value="ECO:0007669"/>
    <property type="project" value="UniProtKB-KW"/>
</dbReference>
<dbReference type="EMBL" id="QBIY01012865">
    <property type="protein sequence ID" value="RXN15130.1"/>
    <property type="molecule type" value="Genomic_DNA"/>
</dbReference>
<evidence type="ECO:0000256" key="18">
    <source>
        <dbReference type="ARBA" id="ARBA00022741"/>
    </source>
</evidence>
<evidence type="ECO:0000256" key="2">
    <source>
        <dbReference type="ARBA" id="ARBA00004651"/>
    </source>
</evidence>
<dbReference type="Proteomes" id="UP000290572">
    <property type="component" value="Unassembled WGS sequence"/>
</dbReference>
<comment type="subcellular location">
    <subcellularLocation>
        <location evidence="2">Cell membrane</location>
        <topology evidence="2">Multi-pass membrane protein</topology>
    </subcellularLocation>
    <subcellularLocation>
        <location evidence="1">Nucleus</location>
    </subcellularLocation>
</comment>
<evidence type="ECO:0000256" key="27">
    <source>
        <dbReference type="ARBA" id="ARBA00023065"/>
    </source>
</evidence>
<dbReference type="InterPro" id="IPR000977">
    <property type="entry name" value="DNA_ligase_ATP-dep"/>
</dbReference>
<dbReference type="GO" id="GO:0005524">
    <property type="term" value="F:ATP binding"/>
    <property type="evidence" value="ECO:0007669"/>
    <property type="project" value="UniProtKB-KW"/>
</dbReference>
<keyword evidence="15 42" id="KW-0812">Transmembrane</keyword>
<dbReference type="SUPFAM" id="SSF81660">
    <property type="entry name" value="Metal cation-transporting ATPase, ATP-binding domain N"/>
    <property type="match status" value="1"/>
</dbReference>
<feature type="domain" description="ATP-dependent DNA ligase family profile" evidence="43">
    <location>
        <begin position="696"/>
        <end position="832"/>
    </location>
</feature>
<comment type="function">
    <text evidence="35">This is the catalytic component of the active enzyme, which catalyzes the hydrolysis of ATP coupled with the exchange of sodium and potassium ions across the plasma membrane. This action creates the electrochemical gradient of sodium and potassium ions, providing the energy for active transport of various nutrients.</text>
</comment>
<feature type="region of interest" description="Disordered" evidence="41">
    <location>
        <begin position="1"/>
        <end position="271"/>
    </location>
</feature>
<dbReference type="PROSITE" id="PS00697">
    <property type="entry name" value="DNA_LIGASE_A1"/>
    <property type="match status" value="1"/>
</dbReference>
<dbReference type="InterPro" id="IPR004014">
    <property type="entry name" value="ATPase_P-typ_cation-transptr_N"/>
</dbReference>
<dbReference type="GO" id="GO:1902600">
    <property type="term" value="P:proton transmembrane transport"/>
    <property type="evidence" value="ECO:0007669"/>
    <property type="project" value="TreeGrafter"/>
</dbReference>
<dbReference type="InterPro" id="IPR059000">
    <property type="entry name" value="ATPase_P-type_domA"/>
</dbReference>
<dbReference type="SUPFAM" id="SSF81343">
    <property type="entry name" value="Fumarate reductase respiratory complex transmembrane subunits"/>
    <property type="match status" value="1"/>
</dbReference>
<dbReference type="InterPro" id="IPR036412">
    <property type="entry name" value="HAD-like_sf"/>
</dbReference>
<evidence type="ECO:0000256" key="28">
    <source>
        <dbReference type="ARBA" id="ARBA00023136"/>
    </source>
</evidence>
<keyword evidence="17" id="KW-0479">Metal-binding</keyword>
<dbReference type="InterPro" id="IPR018303">
    <property type="entry name" value="ATPase_P-typ_P_site"/>
</dbReference>
<comment type="similarity">
    <text evidence="4">Belongs to the cation transport ATPase (P-type) (TC 3.A.3) family. Type IIC subfamily.</text>
</comment>
<evidence type="ECO:0000256" key="8">
    <source>
        <dbReference type="ARBA" id="ARBA00022475"/>
    </source>
</evidence>
<dbReference type="GO" id="GO:0046872">
    <property type="term" value="F:metal ion binding"/>
    <property type="evidence" value="ECO:0007669"/>
    <property type="project" value="UniProtKB-KW"/>
</dbReference>
<evidence type="ECO:0007829" key="46">
    <source>
        <dbReference type="PeptideAtlas" id="A0A498M3M6"/>
    </source>
</evidence>
<dbReference type="InterPro" id="IPR006068">
    <property type="entry name" value="ATPase_P-typ_cation-transptr_C"/>
</dbReference>
<comment type="function">
    <text evidence="38">DNA ligase that seals nicks in double-stranded during DNA repair. Also involved in DNA replication and DNA recombination.</text>
</comment>
<dbReference type="Pfam" id="PF07686">
    <property type="entry name" value="V-set"/>
    <property type="match status" value="1"/>
</dbReference>
<keyword evidence="23" id="KW-1278">Translocase</keyword>
<dbReference type="InterPro" id="IPR013106">
    <property type="entry name" value="Ig_V-set"/>
</dbReference>
<dbReference type="SUPFAM" id="SSF56784">
    <property type="entry name" value="HAD-like"/>
    <property type="match status" value="2"/>
</dbReference>
<dbReference type="GO" id="GO:0006099">
    <property type="term" value="P:tricarboxylic acid cycle"/>
    <property type="evidence" value="ECO:0007669"/>
    <property type="project" value="InterPro"/>
</dbReference>
<comment type="subunit">
    <text evidence="6">Component of complex II composed of four subunits: the flavoprotein (FP) SDHA, iron-sulfur protein (IP) SDHB, and a cytochrome b560 composed of SDHC and SDHD.</text>
</comment>
<dbReference type="SUPFAM" id="SSF81653">
    <property type="entry name" value="Calcium ATPase, transduction domain A"/>
    <property type="match status" value="1"/>
</dbReference>
<dbReference type="InterPro" id="IPR023214">
    <property type="entry name" value="HAD_sf"/>
</dbReference>
<evidence type="ECO:0000256" key="23">
    <source>
        <dbReference type="ARBA" id="ARBA00022967"/>
    </source>
</evidence>
<feature type="transmembrane region" description="Helical" evidence="42">
    <location>
        <begin position="1346"/>
        <end position="1370"/>
    </location>
</feature>
<keyword evidence="28 42" id="KW-0472">Membrane</keyword>
<dbReference type="Pfam" id="PF00122">
    <property type="entry name" value="E1-E2_ATPase"/>
    <property type="match status" value="1"/>
</dbReference>
<dbReference type="PRINTS" id="PR00121">
    <property type="entry name" value="NAKATPASE"/>
</dbReference>
<protein>
    <recommendedName>
        <fullName evidence="39">DNA ligase</fullName>
        <ecNumber evidence="39">6.5.1.1</ecNumber>
    </recommendedName>
</protein>
<dbReference type="SUPFAM" id="SSF48726">
    <property type="entry name" value="Immunoglobulin"/>
    <property type="match status" value="1"/>
</dbReference>
<dbReference type="Pfam" id="PF00690">
    <property type="entry name" value="Cation_ATPase_N"/>
    <property type="match status" value="1"/>
</dbReference>
<dbReference type="InterPro" id="IPR012310">
    <property type="entry name" value="DNA_ligase_ATP-dep_cent"/>
</dbReference>
<keyword evidence="10" id="KW-0597">Phosphoprotein</keyword>
<feature type="compositionally biased region" description="Basic and acidic residues" evidence="41">
    <location>
        <begin position="216"/>
        <end position="263"/>
    </location>
</feature>
<dbReference type="Gene3D" id="2.40.50.140">
    <property type="entry name" value="Nucleic acid-binding proteins"/>
    <property type="match status" value="1"/>
</dbReference>
<keyword evidence="46" id="KW-1267">Proteomics identification</keyword>
<keyword evidence="8" id="KW-1003">Cell membrane</keyword>
<evidence type="ECO:0000256" key="12">
    <source>
        <dbReference type="ARBA" id="ARBA00022607"/>
    </source>
</evidence>
<evidence type="ECO:0000256" key="1">
    <source>
        <dbReference type="ARBA" id="ARBA00004123"/>
    </source>
</evidence>
<comment type="similarity">
    <text evidence="5 40">Belongs to the ATP-dependent DNA ligase family.</text>
</comment>
<dbReference type="InterPro" id="IPR012309">
    <property type="entry name" value="DNA_ligase_ATP-dep_C"/>
</dbReference>
<evidence type="ECO:0000256" key="4">
    <source>
        <dbReference type="ARBA" id="ARBA00006934"/>
    </source>
</evidence>
<comment type="subunit">
    <text evidence="36">The sodium/potassium-transporting ATPase is composed of a catalytic alpha subunit, an auxiliary non-catalytic beta subunit and an additional regulatory subunit.</text>
</comment>
<dbReference type="InterPro" id="IPR005775">
    <property type="entry name" value="P-type_ATPase_IIC"/>
</dbReference>
<evidence type="ECO:0000256" key="20">
    <source>
        <dbReference type="ARBA" id="ARBA00022840"/>
    </source>
</evidence>
<dbReference type="GO" id="GO:0006281">
    <property type="term" value="P:DNA repair"/>
    <property type="evidence" value="ECO:0007669"/>
    <property type="project" value="UniProtKB-KW"/>
</dbReference>
<dbReference type="EC" id="6.5.1.1" evidence="39"/>
<evidence type="ECO:0000256" key="16">
    <source>
        <dbReference type="ARBA" id="ARBA00022705"/>
    </source>
</evidence>
<comment type="catalytic activity">
    <reaction evidence="34 39">
        <text>ATP + (deoxyribonucleotide)n-3'-hydroxyl + 5'-phospho-(deoxyribonucleotide)m = (deoxyribonucleotide)n+m + AMP + diphosphate.</text>
        <dbReference type="EC" id="6.5.1.1"/>
    </reaction>
</comment>
<feature type="transmembrane region" description="Helical" evidence="42">
    <location>
        <begin position="1015"/>
        <end position="1038"/>
    </location>
</feature>
<dbReference type="InterPro" id="IPR001757">
    <property type="entry name" value="P_typ_ATPase"/>
</dbReference>
<dbReference type="PANTHER" id="PTHR43294:SF22">
    <property type="entry name" value="SODIUM_POTASSIUM-TRANSPORTING ATPASE SUBUNIT ALPHA"/>
    <property type="match status" value="1"/>
</dbReference>
<dbReference type="NCBIfam" id="TIGR00574">
    <property type="entry name" value="dnl1"/>
    <property type="match status" value="1"/>
</dbReference>
<dbReference type="InterPro" id="IPR016059">
    <property type="entry name" value="DNA_ligase_ATP-dep_CS"/>
</dbReference>
<evidence type="ECO:0000256" key="41">
    <source>
        <dbReference type="SAM" id="MobiDB-lite"/>
    </source>
</evidence>
<feature type="region of interest" description="Disordered" evidence="41">
    <location>
        <begin position="1271"/>
        <end position="1291"/>
    </location>
</feature>
<comment type="pathway">
    <text evidence="3">Carbohydrate metabolism; tricarboxylic acid cycle.</text>
</comment>
<sequence>MKSKEKSDGQVKAKTEPVKSPLKIQNGVQDCDSPVKKVHKRSRAIIDSDDEDQPMVKEQVPKQSEVQTVKPEKNSDVAKAASTPVSPKTPITPTTPVTSSASVAVVTPASSGTPGTPATPTSTSPSGIPKRKTARKQFPKRKLDSRSDGEGTKEEEKEVDEGQESKRARVETSPGKTDNEMMEVEEKSADEKTAVEEQKEEDEAKTTAVEDNANSEMKEKDKNEVKQEKKVNGESGKKEKKEDKKEKKDSSPKQVVKKEKNTEEEGGSAKKKPISSFFVKKQWILQSRASLIPPERITIPLTTPAGRRAKNDLLCCVYLCLNQLGPAYQGLELGVGETVLMKAVAQATGRQLDKIKAEAQEKGDLGLVAESSRSNQRMMFAPANLTAGGVFNKLKEIANMSGNSAMNKKIDIIKGLFVACRFSEARYIVRSLAGKLRIGLAEQSVLMALSQAVCLSPPGQEFPPAVLDAGKGMSTENRRAWLEEKALILKQTYCEMPNYDAIIPVLLKEGIDELPKHCKLTPEFPPAVLDAGKGMSTENRRAWLEEKALILKQTYCEMPNYDAIIPVLLKEGIDELPEHCKLTPGVPLRPMLAHPTKGVGEVMKRFDEASFTCEYKYDGERAQIHILENGEVRIFSRNQEDNTSKYPDIISRIPQVKKENVRSCVLDSEAVAWDREKKQIQPFQVLTTRKRKDVDASEIKVQVCVYAFDLLYLNGESLVREPLSKRRALLRESFEEKEGEFVFARSLDSDNTDVIAEFLEQSVRDSCEGLMVKTLEKHATYEIAKRSHNWLKLKKDYLEGVGDTVDLCVIGAYLGKGKRAGSYGGFLLACYDEENEEFQSIGTGFKDEDLEQHYNFLKEHILPKPRPYYRVDQSAEPDVWLEAVQVWEVKCADLSLSPIYKAAMGLVDPEKGISLRFPRYLRIRDDKKPEDATTGSQIFHYGGGVAYADNKGPFRDRLEFVGNPNRRDGSIVIKNVDYTDNGTFTCDAKNPPDIVGRPSSVRLLVFEKVPVQAGVITGAIIGVVLGLLILIVAIYYLMRFLVARRVFSLSMSCLVPSLSCCPPFSPQSGHESSPEAAPTGGKRKMKDKDLDELKKEVSLDDHKLSLDELSTRYGVDLARGLTHKRALEILARDGPNALTPPPTTPEWVKFCKQLFGGFSILLWIGAILCFLAYSIQAATEDEPVNDNLYLGVVLAAVVIITGCFSYYQEAKSSRIMDSFKNMVPQQAMVIREGEKLQINAEQVVQGDLVEIKGGDRIPADLRIISSSGCKVDNSSLTGESEPQTRSPEFTHENPLETRNISFFSTNCTAHGIVIATGDRTVMGRIATLASGLEVGQTPINMEIEHFIHIITGVAIFLGVSFFILSLILGYTWLEAVIFLIGIIVANVPEGLLATVTVCLTLTAKRMARKNCLVKNLEAVETLGSTSTICSDKTGTLTQNRMTVAHMWFDNQIHEADTTEDQSGLCNRAVFKPGQDSIPVRKRDTAGDASESALLKCVELSSGCVQTLRENNRKVAEIPFNSTNKYQLSIHEIEDSLTGHLLVMKGAPERILDRCSTIMINGEEMPLDDDWKDAFQGAYMELGGLGERVLGFCHLFLSPSQFPRGFEFDSDDVNFPVNQLCFLGLISMIDPPRAAVPDAVGKCRSAGIKVIMVTGDHPITAKAIAKGVGIISEGNETVEDIADRLNIPLSQVNPRCSTIMINGEEMPLDDDWKDAFQGAYMELGGLGERVLGFCHLFLSPSQFPRGFEFDSDDVNFPVNQLCFLGLISMIDPPRAAVPDAVGKCRSAGIKVIMVTGDHPITAKAIAKGVGIISEGNETVEDIADRLNIPLSQGAIVAVTGDGVNDSPALKKADIGVAMGIAGSDVSKQAADMILLDDNFASIVTGVEEGRLIFDNLKKSIAYTLTSNIPEITPFLLFIIASVPLPLGTVTILCIDLGTDMVPAISLAYESAESDIMKRQPRNPKTDKLVNERLISMAYGQIGMIQALGGFFTYFVIMAENGFLPQTLLGIRLDWDDRATYEQRKIIEFTCHTSFFVSIVVVQWADLIICKTRRNSVFQQGMKNRILIFGLFTETALAAFLSYCPGMDIALRMYPLKIMWWFCAFPYSLLIFVYDEIRKLILRRNPGGISAFALAALVLPESYPYYLDLIQSMTFGPHFLAFSKFALAFPVVYHTFNGVRHLAWDLGKGFKIPEVYRSGYIVLALTVLTSISLAAM</sequence>
<feature type="transmembrane region" description="Helical" evidence="42">
    <location>
        <begin position="2024"/>
        <end position="2043"/>
    </location>
</feature>
<keyword evidence="9" id="KW-0633">Potassium transport</keyword>
<dbReference type="SUPFAM" id="SSF56091">
    <property type="entry name" value="DNA ligase/mRNA capping enzyme, catalytic domain"/>
    <property type="match status" value="1"/>
</dbReference>
<evidence type="ECO:0000256" key="19">
    <source>
        <dbReference type="ARBA" id="ARBA00022763"/>
    </source>
</evidence>
<dbReference type="InterPro" id="IPR012340">
    <property type="entry name" value="NA-bd_OB-fold"/>
</dbReference>
<evidence type="ECO:0000256" key="11">
    <source>
        <dbReference type="ARBA" id="ARBA00022598"/>
    </source>
</evidence>
<evidence type="ECO:0000256" key="35">
    <source>
        <dbReference type="ARBA" id="ARBA00037422"/>
    </source>
</evidence>
<dbReference type="CDD" id="cd03499">
    <property type="entry name" value="SQR_TypeC_SdhC"/>
    <property type="match status" value="1"/>
</dbReference>
<keyword evidence="25" id="KW-0408">Iron</keyword>
<feature type="region of interest" description="Disordered" evidence="41">
    <location>
        <begin position="1066"/>
        <end position="1087"/>
    </location>
</feature>
<dbReference type="SUPFAM" id="SSF117018">
    <property type="entry name" value="ATP-dependent DNA ligase DNA-binding domain"/>
    <property type="match status" value="2"/>
</dbReference>
<evidence type="ECO:0000256" key="30">
    <source>
        <dbReference type="ARBA" id="ARBA00023201"/>
    </source>
</evidence>
<evidence type="ECO:0000256" key="10">
    <source>
        <dbReference type="ARBA" id="ARBA00022553"/>
    </source>
</evidence>
<evidence type="ECO:0000313" key="45">
    <source>
        <dbReference type="Proteomes" id="UP000290572"/>
    </source>
</evidence>
<dbReference type="CDD" id="cd07900">
    <property type="entry name" value="Adenylation_DNA_ligase_I_Euk"/>
    <property type="match status" value="1"/>
</dbReference>
<evidence type="ECO:0000256" key="6">
    <source>
        <dbReference type="ARBA" id="ARBA00011758"/>
    </source>
</evidence>
<dbReference type="PRINTS" id="PR00119">
    <property type="entry name" value="CATATPASE"/>
</dbReference>
<dbReference type="InterPro" id="IPR012308">
    <property type="entry name" value="DNA_ligase_ATP-dep_N"/>
</dbReference>
<feature type="compositionally biased region" description="Polar residues" evidence="41">
    <location>
        <begin position="1271"/>
        <end position="1287"/>
    </location>
</feature>
<keyword evidence="21" id="KW-0460">Magnesium</keyword>
<evidence type="ECO:0000256" key="26">
    <source>
        <dbReference type="ARBA" id="ARBA00023053"/>
    </source>
</evidence>
<dbReference type="CDD" id="cd02608">
    <property type="entry name" value="P-type_ATPase_Na-K_like"/>
    <property type="match status" value="1"/>
</dbReference>
<keyword evidence="12" id="KW-0740">Sodium/potassium transport</keyword>
<dbReference type="Gene3D" id="3.30.1490.70">
    <property type="match status" value="1"/>
</dbReference>
<feature type="transmembrane region" description="Helical" evidence="42">
    <location>
        <begin position="2064"/>
        <end position="2081"/>
    </location>
</feature>
<keyword evidence="33" id="KW-0131">Cell cycle</keyword>
<dbReference type="Pfam" id="PF13246">
    <property type="entry name" value="Cation_ATPase"/>
    <property type="match status" value="2"/>
</dbReference>
<dbReference type="FunFam" id="3.30.470.30:FF:000016">
    <property type="entry name" value="DNA ligase"/>
    <property type="match status" value="1"/>
</dbReference>
<dbReference type="GO" id="GO:0016887">
    <property type="term" value="F:ATP hydrolysis activity"/>
    <property type="evidence" value="ECO:0007669"/>
    <property type="project" value="InterPro"/>
</dbReference>
<dbReference type="Gene3D" id="3.40.50.1000">
    <property type="entry name" value="HAD superfamily/HAD-like"/>
    <property type="match status" value="1"/>
</dbReference>
<feature type="compositionally biased region" description="Basic and acidic residues" evidence="41">
    <location>
        <begin position="184"/>
        <end position="205"/>
    </location>
</feature>
<dbReference type="GO" id="GO:1990573">
    <property type="term" value="P:potassium ion import across plasma membrane"/>
    <property type="evidence" value="ECO:0007669"/>
    <property type="project" value="TreeGrafter"/>
</dbReference>
<dbReference type="Pfam" id="PF08282">
    <property type="entry name" value="Hydrolase_3"/>
    <property type="match status" value="1"/>
</dbReference>
<keyword evidence="22" id="KW-0630">Potassium</keyword>
<keyword evidence="14" id="KW-0132">Cell division</keyword>
<dbReference type="GO" id="GO:0005391">
    <property type="term" value="F:P-type sodium:potassium-exchanging transporter activity"/>
    <property type="evidence" value="ECO:0007669"/>
    <property type="project" value="TreeGrafter"/>
</dbReference>
<feature type="transmembrane region" description="Helical" evidence="42">
    <location>
        <begin position="1188"/>
        <end position="1207"/>
    </location>
</feature>
<dbReference type="NCBIfam" id="TIGR01106">
    <property type="entry name" value="ATPase-IIC_X-K"/>
    <property type="match status" value="1"/>
</dbReference>
<evidence type="ECO:0000256" key="17">
    <source>
        <dbReference type="ARBA" id="ARBA00022723"/>
    </source>
</evidence>
<dbReference type="InterPro" id="IPR018495">
    <property type="entry name" value="Succ_DH_cyt_bsu_CS"/>
</dbReference>
<comment type="caution">
    <text evidence="44">The sequence shown here is derived from an EMBL/GenBank/DDBJ whole genome shotgun (WGS) entry which is preliminary data.</text>
</comment>
<dbReference type="FunFam" id="2.40.50.140:FF:000062">
    <property type="entry name" value="DNA ligase"/>
    <property type="match status" value="1"/>
</dbReference>
<evidence type="ECO:0000256" key="37">
    <source>
        <dbReference type="ARBA" id="ARBA00045847"/>
    </source>
</evidence>
<evidence type="ECO:0000256" key="32">
    <source>
        <dbReference type="ARBA" id="ARBA00023242"/>
    </source>
</evidence>
<keyword evidence="7" id="KW-0813">Transport</keyword>
<dbReference type="FunFam" id="3.40.1110.10:FF:000001">
    <property type="entry name" value="Sodium/potassium-transporting ATPase subunit alpha"/>
    <property type="match status" value="1"/>
</dbReference>
<dbReference type="FunFam" id="2.70.150.10:FF:000106">
    <property type="entry name" value="Sodium/potassium-transporting ATPase subunit alpha"/>
    <property type="match status" value="1"/>
</dbReference>
<dbReference type="SUPFAM" id="SSF50249">
    <property type="entry name" value="Nucleic acid-binding proteins"/>
    <property type="match status" value="1"/>
</dbReference>
<evidence type="ECO:0000256" key="40">
    <source>
        <dbReference type="RuleBase" id="RU004196"/>
    </source>
</evidence>
<keyword evidence="24 42" id="KW-1133">Transmembrane helix</keyword>
<keyword evidence="45" id="KW-1185">Reference proteome</keyword>
<dbReference type="InterPro" id="IPR008250">
    <property type="entry name" value="ATPase_P-typ_transduc_dom_A_sf"/>
</dbReference>
<dbReference type="GO" id="GO:0051301">
    <property type="term" value="P:cell division"/>
    <property type="evidence" value="ECO:0007669"/>
    <property type="project" value="UniProtKB-KW"/>
</dbReference>
<dbReference type="InterPro" id="IPR023299">
    <property type="entry name" value="ATPase_P-typ_cyto_dom_N"/>
</dbReference>
<evidence type="ECO:0000256" key="9">
    <source>
        <dbReference type="ARBA" id="ARBA00022538"/>
    </source>
</evidence>
<keyword evidence="11 39" id="KW-0436">Ligase</keyword>
<dbReference type="STRING" id="84645.A0A498M3M6"/>
<dbReference type="Pfam" id="PF01127">
    <property type="entry name" value="Sdh_cyt"/>
    <property type="match status" value="1"/>
</dbReference>
<evidence type="ECO:0000256" key="5">
    <source>
        <dbReference type="ARBA" id="ARBA00007572"/>
    </source>
</evidence>
<dbReference type="InterPro" id="IPR014314">
    <property type="entry name" value="Succ_DH_cytb556"/>
</dbReference>
<evidence type="ECO:0000256" key="31">
    <source>
        <dbReference type="ARBA" id="ARBA00023204"/>
    </source>
</evidence>
<dbReference type="PROSITE" id="PS00333">
    <property type="entry name" value="DNA_LIGASE_A2"/>
    <property type="match status" value="1"/>
</dbReference>
<feature type="transmembrane region" description="Helical" evidence="42">
    <location>
        <begin position="1154"/>
        <end position="1176"/>
    </location>
</feature>
<evidence type="ECO:0000256" key="14">
    <source>
        <dbReference type="ARBA" id="ARBA00022618"/>
    </source>
</evidence>
<feature type="transmembrane region" description="Helical" evidence="42">
    <location>
        <begin position="2195"/>
        <end position="2213"/>
    </location>
</feature>
<dbReference type="GO" id="GO:0030007">
    <property type="term" value="P:intracellular potassium ion homeostasis"/>
    <property type="evidence" value="ECO:0007669"/>
    <property type="project" value="TreeGrafter"/>
</dbReference>
<reference evidence="44 45" key="1">
    <citation type="submission" date="2018-03" db="EMBL/GenBank/DDBJ databases">
        <title>Draft genome sequence of Rohu Carp (Labeo rohita).</title>
        <authorList>
            <person name="Das P."/>
            <person name="Kushwaha B."/>
            <person name="Joshi C.G."/>
            <person name="Kumar D."/>
            <person name="Nagpure N.S."/>
            <person name="Sahoo L."/>
            <person name="Das S.P."/>
            <person name="Bit A."/>
            <person name="Patnaik S."/>
            <person name="Meher P.K."/>
            <person name="Jayasankar P."/>
            <person name="Koringa P.G."/>
            <person name="Patel N.V."/>
            <person name="Hinsu A.T."/>
            <person name="Kumar R."/>
            <person name="Pandey M."/>
            <person name="Agarwal S."/>
            <person name="Srivastava S."/>
            <person name="Singh M."/>
            <person name="Iquebal M.A."/>
            <person name="Jaiswal S."/>
            <person name="Angadi U.B."/>
            <person name="Kumar N."/>
            <person name="Raza M."/>
            <person name="Shah T.M."/>
            <person name="Rai A."/>
            <person name="Jena J.K."/>
        </authorList>
    </citation>
    <scope>NUCLEOTIDE SEQUENCE [LARGE SCALE GENOMIC DNA]</scope>
    <source>
        <strain evidence="44">DASCIFA01</strain>
        <tissue evidence="44">Testis</tissue>
    </source>
</reference>
<comment type="function">
    <text evidence="37">Membrane-anchoring subunit of succinate dehydrogenase (SDH) that is involved in complex II of the mitochondrial electron transport chain and is responsible for transferring electrons from succinate to ubiquinone (coenzyme Q). SDH also oxidizes malate to the non-canonical enol form of oxaloacetate, enol-oxaloacetate. Enol-oxaloacetate, which is a potent inhibitor of the succinate dehydrogenase activity, is further isomerized into keto-oxaloacetate.</text>
</comment>
<keyword evidence="27" id="KW-0406">Ion transport</keyword>
<dbReference type="SUPFAM" id="SSF81665">
    <property type="entry name" value="Calcium ATPase, transmembrane domain M"/>
    <property type="match status" value="1"/>
</dbReference>
<evidence type="ECO:0000256" key="34">
    <source>
        <dbReference type="ARBA" id="ARBA00034003"/>
    </source>
</evidence>
<evidence type="ECO:0000259" key="43">
    <source>
        <dbReference type="PROSITE" id="PS50160"/>
    </source>
</evidence>
<dbReference type="InterPro" id="IPR034804">
    <property type="entry name" value="SQR/QFR_C/D"/>
</dbReference>
<dbReference type="GO" id="GO:0071897">
    <property type="term" value="P:DNA biosynthetic process"/>
    <property type="evidence" value="ECO:0007669"/>
    <property type="project" value="InterPro"/>
</dbReference>
<evidence type="ECO:0000256" key="36">
    <source>
        <dbReference type="ARBA" id="ARBA00038795"/>
    </source>
</evidence>
<keyword evidence="29 39" id="KW-0233">DNA recombination</keyword>
<dbReference type="GO" id="GO:0003677">
    <property type="term" value="F:DNA binding"/>
    <property type="evidence" value="ECO:0007669"/>
    <property type="project" value="InterPro"/>
</dbReference>
<keyword evidence="20 39" id="KW-0067">ATP-binding</keyword>
<dbReference type="NCBIfam" id="TIGR01494">
    <property type="entry name" value="ATPase_P-type"/>
    <property type="match status" value="2"/>
</dbReference>
<feature type="transmembrane region" description="Helical" evidence="42">
    <location>
        <begin position="2096"/>
        <end position="2113"/>
    </location>
</feature>
<dbReference type="GO" id="GO:0003910">
    <property type="term" value="F:DNA ligase (ATP) activity"/>
    <property type="evidence" value="ECO:0007669"/>
    <property type="project" value="UniProtKB-EC"/>
</dbReference>
<dbReference type="Pfam" id="PF00689">
    <property type="entry name" value="Cation_ATPase_C"/>
    <property type="match status" value="1"/>
</dbReference>
<name>A0A498M3M6_LABRO</name>
<accession>A0A498M3M6</accession>
<evidence type="ECO:0000256" key="25">
    <source>
        <dbReference type="ARBA" id="ARBA00023004"/>
    </source>
</evidence>
<dbReference type="InterPro" id="IPR023298">
    <property type="entry name" value="ATPase_P-typ_TM_dom_sf"/>
</dbReference>
<dbReference type="Pfam" id="PF04675">
    <property type="entry name" value="DNA_ligase_A_N"/>
    <property type="match status" value="1"/>
</dbReference>
<dbReference type="CDD" id="cd07969">
    <property type="entry name" value="OBF_DNA_ligase_I"/>
    <property type="match status" value="1"/>
</dbReference>
<feature type="transmembrane region" description="Helical" evidence="42">
    <location>
        <begin position="2156"/>
        <end position="2174"/>
    </location>
</feature>
<evidence type="ECO:0000256" key="22">
    <source>
        <dbReference type="ARBA" id="ARBA00022958"/>
    </source>
</evidence>
<dbReference type="Pfam" id="PF01068">
    <property type="entry name" value="DNA_ligase_A_M"/>
    <property type="match status" value="1"/>
</dbReference>
<evidence type="ECO:0000256" key="21">
    <source>
        <dbReference type="ARBA" id="ARBA00022842"/>
    </source>
</evidence>
<keyword evidence="16" id="KW-0235">DNA replication</keyword>
<evidence type="ECO:0000256" key="15">
    <source>
        <dbReference type="ARBA" id="ARBA00022692"/>
    </source>
</evidence>
<proteinExistence type="evidence at protein level"/>
<feature type="transmembrane region" description="Helical" evidence="42">
    <location>
        <begin position="1376"/>
        <end position="1399"/>
    </location>
</feature>
<evidence type="ECO:0000256" key="24">
    <source>
        <dbReference type="ARBA" id="ARBA00022989"/>
    </source>
</evidence>
<feature type="compositionally biased region" description="Basic residues" evidence="41">
    <location>
        <begin position="129"/>
        <end position="140"/>
    </location>
</feature>
<evidence type="ECO:0000313" key="44">
    <source>
        <dbReference type="EMBL" id="RXN15130.1"/>
    </source>
</evidence>
<dbReference type="InterPro" id="IPR050510">
    <property type="entry name" value="Cation_transp_ATPase_P-type"/>
</dbReference>
<evidence type="ECO:0000256" key="13">
    <source>
        <dbReference type="ARBA" id="ARBA00022617"/>
    </source>
</evidence>
<evidence type="ECO:0000256" key="39">
    <source>
        <dbReference type="RuleBase" id="RU000617"/>
    </source>
</evidence>
<dbReference type="PROSITE" id="PS50160">
    <property type="entry name" value="DNA_LIGASE_A3"/>
    <property type="match status" value="1"/>
</dbReference>
<evidence type="ECO:0000256" key="38">
    <source>
        <dbReference type="ARBA" id="ARBA00058910"/>
    </source>
</evidence>
<dbReference type="Gene3D" id="1.20.1300.10">
    <property type="entry name" value="Fumarate reductase/succinate dehydrogenase, transmembrane subunit"/>
    <property type="match status" value="1"/>
</dbReference>
<dbReference type="Gene3D" id="3.30.470.30">
    <property type="entry name" value="DNA ligase/mRNA capping enzyme"/>
    <property type="match status" value="1"/>
</dbReference>
<dbReference type="FunFam" id="1.10.3260.10:FF:000001">
    <property type="entry name" value="DNA ligase"/>
    <property type="match status" value="1"/>
</dbReference>
<feature type="compositionally biased region" description="Low complexity" evidence="41">
    <location>
        <begin position="82"/>
        <end position="127"/>
    </location>
</feature>
<dbReference type="PROSITE" id="PS00154">
    <property type="entry name" value="ATPASE_E1_E2"/>
    <property type="match status" value="1"/>
</dbReference>
<dbReference type="Gene3D" id="3.40.1110.10">
    <property type="entry name" value="Calcium-transporting ATPase, cytoplasmic domain N"/>
    <property type="match status" value="2"/>
</dbReference>
<keyword evidence="18 39" id="KW-0547">Nucleotide-binding</keyword>
<dbReference type="GO" id="GO:0036376">
    <property type="term" value="P:sodium ion export across plasma membrane"/>
    <property type="evidence" value="ECO:0007669"/>
    <property type="project" value="TreeGrafter"/>
</dbReference>
<dbReference type="PROSITE" id="PS01001">
    <property type="entry name" value="SDH_CYT_2"/>
    <property type="match status" value="1"/>
</dbReference>
<dbReference type="Gene3D" id="1.10.3260.10">
    <property type="entry name" value="DNA ligase, ATP-dependent, N-terminal domain"/>
    <property type="match status" value="2"/>
</dbReference>
<keyword evidence="19 39" id="KW-0227">DNA damage</keyword>
<feature type="compositionally biased region" description="Basic and acidic residues" evidence="41">
    <location>
        <begin position="141"/>
        <end position="156"/>
    </location>
</feature>
<keyword evidence="13" id="KW-0349">Heme</keyword>
<gene>
    <name evidence="44" type="ORF">ROHU_037126</name>
</gene>
<feature type="compositionally biased region" description="Basic and acidic residues" evidence="41">
    <location>
        <begin position="1"/>
        <end position="17"/>
    </location>
</feature>
<keyword evidence="30" id="KW-0739">Sodium transport</keyword>
<dbReference type="GO" id="GO:0006310">
    <property type="term" value="P:DNA recombination"/>
    <property type="evidence" value="ECO:0007669"/>
    <property type="project" value="UniProtKB-KW"/>
</dbReference>
<evidence type="ECO:0000256" key="29">
    <source>
        <dbReference type="ARBA" id="ARBA00023172"/>
    </source>
</evidence>
<feature type="transmembrane region" description="Helical" evidence="42">
    <location>
        <begin position="1972"/>
        <end position="1995"/>
    </location>
</feature>
<dbReference type="GO" id="GO:0009055">
    <property type="term" value="F:electron transfer activity"/>
    <property type="evidence" value="ECO:0007669"/>
    <property type="project" value="InterPro"/>
</dbReference>
<dbReference type="GO" id="GO:0005886">
    <property type="term" value="C:plasma membrane"/>
    <property type="evidence" value="ECO:0007669"/>
    <property type="project" value="UniProtKB-SubCell"/>
</dbReference>
<evidence type="ECO:0000256" key="3">
    <source>
        <dbReference type="ARBA" id="ARBA00005163"/>
    </source>
</evidence>
<dbReference type="GO" id="GO:0005634">
    <property type="term" value="C:nucleus"/>
    <property type="evidence" value="ECO:0007669"/>
    <property type="project" value="UniProtKB-SubCell"/>
</dbReference>
<dbReference type="Pfam" id="PF04679">
    <property type="entry name" value="DNA_ligase_A_C"/>
    <property type="match status" value="1"/>
</dbReference>
<dbReference type="GO" id="GO:0006883">
    <property type="term" value="P:intracellular sodium ion homeostasis"/>
    <property type="evidence" value="ECO:0007669"/>
    <property type="project" value="TreeGrafter"/>
</dbReference>
<dbReference type="InterPro" id="IPR036599">
    <property type="entry name" value="DNA_ligase_N_sf"/>
</dbReference>
<keyword evidence="32" id="KW-0539">Nucleus</keyword>
<evidence type="ECO:0000256" key="7">
    <source>
        <dbReference type="ARBA" id="ARBA00022448"/>
    </source>
</evidence>